<evidence type="ECO:0000259" key="1">
    <source>
        <dbReference type="Pfam" id="PF06048"/>
    </source>
</evidence>
<feature type="non-terminal residue" evidence="2">
    <location>
        <position position="1"/>
    </location>
</feature>
<feature type="domain" description="DUF927" evidence="1">
    <location>
        <begin position="10"/>
        <end position="213"/>
    </location>
</feature>
<dbReference type="Pfam" id="PF06048">
    <property type="entry name" value="DUF927"/>
    <property type="match status" value="1"/>
</dbReference>
<proteinExistence type="predicted"/>
<gene>
    <name evidence="2" type="ORF">AVDCRST_MAG93-3186</name>
</gene>
<accession>A0A6J4JI83</accession>
<dbReference type="InterPro" id="IPR009270">
    <property type="entry name" value="DUF927"/>
</dbReference>
<dbReference type="AlphaFoldDB" id="A0A6J4JI83"/>
<dbReference type="EMBL" id="CADCTR010001087">
    <property type="protein sequence ID" value="CAA9280865.1"/>
    <property type="molecule type" value="Genomic_DNA"/>
</dbReference>
<protein>
    <recommendedName>
        <fullName evidence="1">DUF927 domain-containing protein</fullName>
    </recommendedName>
</protein>
<organism evidence="2">
    <name type="scientific">uncultured Chloroflexia bacterium</name>
    <dbReference type="NCBI Taxonomy" id="1672391"/>
    <lineage>
        <taxon>Bacteria</taxon>
        <taxon>Bacillati</taxon>
        <taxon>Chloroflexota</taxon>
        <taxon>Chloroflexia</taxon>
        <taxon>environmental samples</taxon>
    </lineage>
</organism>
<evidence type="ECO:0000313" key="2">
    <source>
        <dbReference type="EMBL" id="CAA9280865.1"/>
    </source>
</evidence>
<reference evidence="2" key="1">
    <citation type="submission" date="2020-02" db="EMBL/GenBank/DDBJ databases">
        <authorList>
            <person name="Meier V. D."/>
        </authorList>
    </citation>
    <scope>NUCLEOTIDE SEQUENCE</scope>
    <source>
        <strain evidence="2">AVDCRST_MAG93</strain>
    </source>
</reference>
<sequence length="399" mass="43780">ARINPRAESKFLRDAIKAFSADVVIRTVYAYTGWIDDRRRFLFGNGVIDSDGWQEGGGAQLPVRLQQYQLDEAAIQTLPISQALATFDTLLEVAPPEVIIPLLGALLLPPIAWTIAAPQPMVHLYGITGSHKTALTCAAMALWGRFAPAQPTDTWTSTPNSIQKLGWYLKDTPFLLDDYKAAHVKPAQVTFLLQNYGDGMARGRLDANAEARTAFPIRATLISSGEDQPEGEASALARILSVPLARGQVDRAKLTDVQANAQSLPVLLVDYLSWLATQPAMLPHNRDRHAKQRAHLLAALEAVSDQATNPGRVASNVAALAIAWHTFGQFLRERGYWREERVTTWLGLCAQHLQRLAAAQVNLVTDERYSVQFFQAVRGLLATGRAQMQNLDLSSGDVA</sequence>
<name>A0A6J4JI83_9CHLR</name>